<keyword evidence="5" id="KW-1185">Reference proteome</keyword>
<dbReference type="AlphaFoldDB" id="A0A1D1UZ65"/>
<dbReference type="SUPFAM" id="SSF56219">
    <property type="entry name" value="DNase I-like"/>
    <property type="match status" value="1"/>
</dbReference>
<protein>
    <recommendedName>
        <fullName evidence="3">Inositol polyphosphate-related phosphatase domain-containing protein</fullName>
    </recommendedName>
</protein>
<dbReference type="OrthoDB" id="2248459at2759"/>
<comment type="caution">
    <text evidence="4">The sequence shown here is derived from an EMBL/GenBank/DDBJ whole genome shotgun (WGS) entry which is preliminary data.</text>
</comment>
<dbReference type="Gene3D" id="3.60.10.10">
    <property type="entry name" value="Endonuclease/exonuclease/phosphatase"/>
    <property type="match status" value="1"/>
</dbReference>
<feature type="compositionally biased region" description="Low complexity" evidence="1">
    <location>
        <begin position="8"/>
        <end position="22"/>
    </location>
</feature>
<evidence type="ECO:0000256" key="2">
    <source>
        <dbReference type="SAM" id="Phobius"/>
    </source>
</evidence>
<feature type="region of interest" description="Disordered" evidence="1">
    <location>
        <begin position="1"/>
        <end position="22"/>
    </location>
</feature>
<dbReference type="GO" id="GO:0046856">
    <property type="term" value="P:phosphatidylinositol dephosphorylation"/>
    <property type="evidence" value="ECO:0007669"/>
    <property type="project" value="InterPro"/>
</dbReference>
<evidence type="ECO:0000313" key="5">
    <source>
        <dbReference type="Proteomes" id="UP000186922"/>
    </source>
</evidence>
<dbReference type="PANTHER" id="PTHR47039:SF1">
    <property type="entry name" value="INOSITOL POLYPHOSPHATE 5-PHOSPHATASE E"/>
    <property type="match status" value="1"/>
</dbReference>
<keyword evidence="2" id="KW-0812">Transmembrane</keyword>
<organism evidence="4 5">
    <name type="scientific">Ramazzottius varieornatus</name>
    <name type="common">Water bear</name>
    <name type="synonym">Tardigrade</name>
    <dbReference type="NCBI Taxonomy" id="947166"/>
    <lineage>
        <taxon>Eukaryota</taxon>
        <taxon>Metazoa</taxon>
        <taxon>Ecdysozoa</taxon>
        <taxon>Tardigrada</taxon>
        <taxon>Eutardigrada</taxon>
        <taxon>Parachela</taxon>
        <taxon>Hypsibioidea</taxon>
        <taxon>Ramazzottiidae</taxon>
        <taxon>Ramazzottius</taxon>
    </lineage>
</organism>
<dbReference type="GO" id="GO:0016791">
    <property type="term" value="F:phosphatase activity"/>
    <property type="evidence" value="ECO:0007669"/>
    <property type="project" value="InterPro"/>
</dbReference>
<keyword evidence="2" id="KW-1133">Transmembrane helix</keyword>
<dbReference type="InterPro" id="IPR053321">
    <property type="entry name" value="IPP-5-Phosphatase_Type_IV"/>
</dbReference>
<evidence type="ECO:0000313" key="4">
    <source>
        <dbReference type="EMBL" id="GAU92637.1"/>
    </source>
</evidence>
<proteinExistence type="predicted"/>
<dbReference type="InterPro" id="IPR036691">
    <property type="entry name" value="Endo/exonu/phosph_ase_sf"/>
</dbReference>
<dbReference type="STRING" id="947166.A0A1D1UZ65"/>
<reference evidence="4 5" key="1">
    <citation type="journal article" date="2016" name="Nat. Commun.">
        <title>Extremotolerant tardigrade genome and improved radiotolerance of human cultured cells by tardigrade-unique protein.</title>
        <authorList>
            <person name="Hashimoto T."/>
            <person name="Horikawa D.D."/>
            <person name="Saito Y."/>
            <person name="Kuwahara H."/>
            <person name="Kozuka-Hata H."/>
            <person name="Shin-I T."/>
            <person name="Minakuchi Y."/>
            <person name="Ohishi K."/>
            <person name="Motoyama A."/>
            <person name="Aizu T."/>
            <person name="Enomoto A."/>
            <person name="Kondo K."/>
            <person name="Tanaka S."/>
            <person name="Hara Y."/>
            <person name="Koshikawa S."/>
            <person name="Sagara H."/>
            <person name="Miura T."/>
            <person name="Yokobori S."/>
            <person name="Miyagawa K."/>
            <person name="Suzuki Y."/>
            <person name="Kubo T."/>
            <person name="Oyama M."/>
            <person name="Kohara Y."/>
            <person name="Fujiyama A."/>
            <person name="Arakawa K."/>
            <person name="Katayama T."/>
            <person name="Toyoda A."/>
            <person name="Kunieda T."/>
        </authorList>
    </citation>
    <scope>NUCLEOTIDE SEQUENCE [LARGE SCALE GENOMIC DNA]</scope>
    <source>
        <strain evidence="4 5">YOKOZUNA-1</strain>
    </source>
</reference>
<dbReference type="PANTHER" id="PTHR47039">
    <property type="entry name" value="INOSITOL POLYPHOSPHATE 5-PHOSPHATASE E"/>
    <property type="match status" value="1"/>
</dbReference>
<dbReference type="SMART" id="SM00128">
    <property type="entry name" value="IPPc"/>
    <property type="match status" value="1"/>
</dbReference>
<feature type="transmembrane region" description="Helical" evidence="2">
    <location>
        <begin position="294"/>
        <end position="315"/>
    </location>
</feature>
<keyword evidence="2" id="KW-0472">Membrane</keyword>
<dbReference type="Pfam" id="PF22669">
    <property type="entry name" value="Exo_endo_phos2"/>
    <property type="match status" value="1"/>
</dbReference>
<dbReference type="EMBL" id="BDGG01000002">
    <property type="protein sequence ID" value="GAU92637.1"/>
    <property type="molecule type" value="Genomic_DNA"/>
</dbReference>
<accession>A0A1D1UZ65</accession>
<sequence>MRSHEMSHSSSTSSLSKSSLRKNSISPKYIGRHNEDGLDEAFVHPIDSMVNRVEETRGSPIPNGVIHVFPIGDIGNSAESIADSGTARSRPTSVQDIPYVDPLHNVLTSDLNGSQIWLSSKDKRRLSIISSSDDIRVTPPSERESKDEVFAETAAKEWKSLGNQSLNVDHLFGLDQLNKHLPHHRLRIFVGTWNVNGQSTFGSLRDFIIPLNTEASELCDLYAVGVQEGVPEFRSWDVTLQKTIGLTHVLYASETVGTIHISIFLRRELIWFCTKPVISRYHLRLINQKNSKGFVGVFFYIFGTTVLFMTSHLTAGHSAESLDVRIEQLNRIYKEIQLPRNLESNMRVINRFDAIHYVFWFGDFNFRLEETRKNVESTIGELSTIQTDEVSHGEHMQKLLGWDQLRNHKFTSIVHDFNEHPISFLPTYKFDLNSDHYDRSSKQRTPSYTDRILFRSNGPGNPIICRRYTSVNEIKSSDHRPVYAVFDVKIRPQVRSLPDLEIGAGYFNREVYTAAVGYLRQEQALKKSAVIKSKGSSTVCNIL</sequence>
<evidence type="ECO:0000256" key="1">
    <source>
        <dbReference type="SAM" id="MobiDB-lite"/>
    </source>
</evidence>
<feature type="domain" description="Inositol polyphosphate-related phosphatase" evidence="3">
    <location>
        <begin position="184"/>
        <end position="495"/>
    </location>
</feature>
<evidence type="ECO:0000259" key="3">
    <source>
        <dbReference type="SMART" id="SM00128"/>
    </source>
</evidence>
<gene>
    <name evidence="4" type="primary">RvY_04690-1</name>
    <name evidence="4" type="synonym">RvY_04690.1</name>
    <name evidence="4" type="ORF">RvY_04690</name>
</gene>
<name>A0A1D1UZ65_RAMVA</name>
<dbReference type="InterPro" id="IPR000300">
    <property type="entry name" value="IPPc"/>
</dbReference>
<dbReference type="Proteomes" id="UP000186922">
    <property type="component" value="Unassembled WGS sequence"/>
</dbReference>